<dbReference type="PROSITE" id="PS50011">
    <property type="entry name" value="PROTEIN_KINASE_DOM"/>
    <property type="match status" value="2"/>
</dbReference>
<evidence type="ECO:0000313" key="7">
    <source>
        <dbReference type="Proteomes" id="UP001470230"/>
    </source>
</evidence>
<dbReference type="PANTHER" id="PTHR23257">
    <property type="entry name" value="SERINE-THREONINE PROTEIN KINASE"/>
    <property type="match status" value="1"/>
</dbReference>
<dbReference type="SUPFAM" id="SSF81901">
    <property type="entry name" value="HCP-like"/>
    <property type="match status" value="1"/>
</dbReference>
<dbReference type="InterPro" id="IPR006597">
    <property type="entry name" value="Sel1-like"/>
</dbReference>
<keyword evidence="2 4" id="KW-0547">Nucleotide-binding</keyword>
<dbReference type="InterPro" id="IPR008271">
    <property type="entry name" value="Ser/Thr_kinase_AS"/>
</dbReference>
<feature type="domain" description="Protein kinase" evidence="5">
    <location>
        <begin position="12"/>
        <end position="289"/>
    </location>
</feature>
<keyword evidence="1" id="KW-0808">Transferase</keyword>
<dbReference type="PANTHER" id="PTHR23257:SF963">
    <property type="entry name" value="AT08303P"/>
    <property type="match status" value="1"/>
</dbReference>
<dbReference type="Gene3D" id="1.25.40.10">
    <property type="entry name" value="Tetratricopeptide repeat domain"/>
    <property type="match status" value="2"/>
</dbReference>
<dbReference type="InterPro" id="IPR011009">
    <property type="entry name" value="Kinase-like_dom_sf"/>
</dbReference>
<keyword evidence="1" id="KW-0723">Serine/threonine-protein kinase</keyword>
<keyword evidence="3 4" id="KW-0067">ATP-binding</keyword>
<comment type="caution">
    <text evidence="6">The sequence shown here is derived from an EMBL/GenBank/DDBJ whole genome shotgun (WGS) entry which is preliminary data.</text>
</comment>
<dbReference type="Gene3D" id="1.10.510.10">
    <property type="entry name" value="Transferase(Phosphotransferase) domain 1"/>
    <property type="match status" value="2"/>
</dbReference>
<gene>
    <name evidence="6" type="ORF">M9Y10_015453</name>
</gene>
<evidence type="ECO:0000256" key="3">
    <source>
        <dbReference type="ARBA" id="ARBA00022840"/>
    </source>
</evidence>
<dbReference type="SUPFAM" id="SSF56112">
    <property type="entry name" value="Protein kinase-like (PK-like)"/>
    <property type="match status" value="2"/>
</dbReference>
<dbReference type="Pfam" id="PF00069">
    <property type="entry name" value="Pkinase"/>
    <property type="match status" value="2"/>
</dbReference>
<evidence type="ECO:0000256" key="1">
    <source>
        <dbReference type="ARBA" id="ARBA00022527"/>
    </source>
</evidence>
<evidence type="ECO:0000313" key="6">
    <source>
        <dbReference type="EMBL" id="KAK8897497.1"/>
    </source>
</evidence>
<dbReference type="EMBL" id="JAPFFF010000002">
    <property type="protein sequence ID" value="KAK8897497.1"/>
    <property type="molecule type" value="Genomic_DNA"/>
</dbReference>
<dbReference type="SMART" id="SM00671">
    <property type="entry name" value="SEL1"/>
    <property type="match status" value="6"/>
</dbReference>
<keyword evidence="7" id="KW-1185">Reference proteome</keyword>
<dbReference type="InterPro" id="IPR011990">
    <property type="entry name" value="TPR-like_helical_dom_sf"/>
</dbReference>
<dbReference type="InterPro" id="IPR050167">
    <property type="entry name" value="Ser_Thr_protein_kinase"/>
</dbReference>
<name>A0ABR2L444_9EUKA</name>
<proteinExistence type="predicted"/>
<keyword evidence="1" id="KW-0418">Kinase</keyword>
<dbReference type="SMART" id="SM00220">
    <property type="entry name" value="S_TKc"/>
    <property type="match status" value="2"/>
</dbReference>
<dbReference type="InterPro" id="IPR001245">
    <property type="entry name" value="Ser-Thr/Tyr_kinase_cat_dom"/>
</dbReference>
<dbReference type="PROSITE" id="PS00107">
    <property type="entry name" value="PROTEIN_KINASE_ATP"/>
    <property type="match status" value="1"/>
</dbReference>
<dbReference type="InterPro" id="IPR000719">
    <property type="entry name" value="Prot_kinase_dom"/>
</dbReference>
<feature type="binding site" evidence="4">
    <location>
        <position position="378"/>
    </location>
    <ligand>
        <name>ATP</name>
        <dbReference type="ChEBI" id="CHEBI:30616"/>
    </ligand>
</feature>
<organism evidence="6 7">
    <name type="scientific">Tritrichomonas musculus</name>
    <dbReference type="NCBI Taxonomy" id="1915356"/>
    <lineage>
        <taxon>Eukaryota</taxon>
        <taxon>Metamonada</taxon>
        <taxon>Parabasalia</taxon>
        <taxon>Tritrichomonadida</taxon>
        <taxon>Tritrichomonadidae</taxon>
        <taxon>Tritrichomonas</taxon>
    </lineage>
</organism>
<dbReference type="InterPro" id="IPR017441">
    <property type="entry name" value="Protein_kinase_ATP_BS"/>
</dbReference>
<dbReference type="Pfam" id="PF08238">
    <property type="entry name" value="Sel1"/>
    <property type="match status" value="6"/>
</dbReference>
<evidence type="ECO:0000259" key="5">
    <source>
        <dbReference type="PROSITE" id="PS50011"/>
    </source>
</evidence>
<dbReference type="PROSITE" id="PS00108">
    <property type="entry name" value="PROTEIN_KINASE_ST"/>
    <property type="match status" value="1"/>
</dbReference>
<protein>
    <recommendedName>
        <fullName evidence="5">Protein kinase domain-containing protein</fullName>
    </recommendedName>
</protein>
<reference evidence="6 7" key="1">
    <citation type="submission" date="2024-04" db="EMBL/GenBank/DDBJ databases">
        <title>Tritrichomonas musculus Genome.</title>
        <authorList>
            <person name="Alves-Ferreira E."/>
            <person name="Grigg M."/>
            <person name="Lorenzi H."/>
            <person name="Galac M."/>
        </authorList>
    </citation>
    <scope>NUCLEOTIDE SEQUENCE [LARGE SCALE GENOMIC DNA]</scope>
    <source>
        <strain evidence="6 7">EAF2021</strain>
    </source>
</reference>
<evidence type="ECO:0000256" key="2">
    <source>
        <dbReference type="ARBA" id="ARBA00022741"/>
    </source>
</evidence>
<evidence type="ECO:0000256" key="4">
    <source>
        <dbReference type="PROSITE-ProRule" id="PRU10141"/>
    </source>
</evidence>
<dbReference type="PRINTS" id="PR00109">
    <property type="entry name" value="TYRKINASE"/>
</dbReference>
<sequence length="919" mass="105887">MENSIFIDINKFELLYRIGNGNSYSVFQVKEKETGLIYVAKIQMMPLNLETNAKETIKKISREVNIISKLNHPSIAKFIGFSVKDFNQLSKPVIITEYMKQGTLDDLIHQKNGKSPNPKWNDTRKLITLYGIASAMSYLHSHNIIHRDLKPSKIFMDDEIYPKIADFGLSKSVENQEEDLYKSSIMKTKNNDVYSAPELSFNEKYNKSVDIYSFSMIAYAIMTDSRPYSSISSNVKIVNLIREGNRPIFKNSIPDSYKKLIERCWSSDPLERPTFNQILEDLKYNSEYITEKVDLEHYRNYVEYVDYYYRITLESGQPILTIDDFIRRKSEDPNFMSVEKKYFYDLSQLEQVGMLGEGTTAFVYSYKEKKSATIYAVKIIKFFLNEAASEDIVRNMIREVDIISRLNHPSIVQFIGFSQTDFNGSPRPVIITDLLNNSLSHFIDRERRGDSCDNWDDTQKLIILYGIASAMSYLHSHNIIHRDLKPENILLDDYLYPKVSDFGLSKFTNITDDKEKFYNSLRKGYKGTPLYSAPEVIEEFDYSTAGDVYSFAMIAFELFSSEVPWSAEKVRNSSQLISKVLKGIRPKNKIPIPDSILALINKCWSQDPLCRPTFEEIVEDLEKNPEYFTDSIEVERFLIYVDYVAEYKKTFEENGSVLTVDKFIEKMKSEKKPSSTTTKIKAQKEEAEKFYLLYKQFYFGQNGTEIDLNKAVYNCKLAADKGHVKAMFNYGLLLNDGKSVIVDKKEAARYMKLAADRGHSQAMHKYAIMLEKGEGVKTNHEESARYYKLAADKGEVEAMFKYACFKFGAVLSNDSNVVVDKKEAATYFKMAADKDHLYSTFYYAAMLHKGDGIGVDLNEAVKYYEKAANKGHIESMYRCGLLIFNKNRGRAFAYLKMAASKGHAKAKENLQLLNPQMPR</sequence>
<feature type="domain" description="Protein kinase" evidence="5">
    <location>
        <begin position="349"/>
        <end position="628"/>
    </location>
</feature>
<accession>A0ABR2L444</accession>
<dbReference type="Proteomes" id="UP001470230">
    <property type="component" value="Unassembled WGS sequence"/>
</dbReference>